<dbReference type="Gene3D" id="1.10.287.130">
    <property type="match status" value="1"/>
</dbReference>
<comment type="caution">
    <text evidence="11">The sequence shown here is derived from an EMBL/GenBank/DDBJ whole genome shotgun (WGS) entry which is preliminary data.</text>
</comment>
<dbReference type="EMBL" id="QYUR01000006">
    <property type="protein sequence ID" value="RJG09777.1"/>
    <property type="molecule type" value="Genomic_DNA"/>
</dbReference>
<dbReference type="CDD" id="cd17535">
    <property type="entry name" value="REC_NarL-like"/>
    <property type="match status" value="1"/>
</dbReference>
<dbReference type="GO" id="GO:0006355">
    <property type="term" value="P:regulation of DNA-templated transcription"/>
    <property type="evidence" value="ECO:0007669"/>
    <property type="project" value="InterPro"/>
</dbReference>
<dbReference type="GO" id="GO:0009927">
    <property type="term" value="F:histidine phosphotransfer kinase activity"/>
    <property type="evidence" value="ECO:0007669"/>
    <property type="project" value="TreeGrafter"/>
</dbReference>
<dbReference type="InterPro" id="IPR013656">
    <property type="entry name" value="PAS_4"/>
</dbReference>
<evidence type="ECO:0000259" key="10">
    <source>
        <dbReference type="PROSITE" id="PS50112"/>
    </source>
</evidence>
<evidence type="ECO:0000313" key="12">
    <source>
        <dbReference type="Proteomes" id="UP000284021"/>
    </source>
</evidence>
<dbReference type="Pfam" id="PF08448">
    <property type="entry name" value="PAS_4"/>
    <property type="match status" value="1"/>
</dbReference>
<dbReference type="Pfam" id="PF00196">
    <property type="entry name" value="GerE"/>
    <property type="match status" value="1"/>
</dbReference>
<feature type="domain" description="PAS" evidence="10">
    <location>
        <begin position="240"/>
        <end position="285"/>
    </location>
</feature>
<dbReference type="SMART" id="SM00091">
    <property type="entry name" value="PAS"/>
    <property type="match status" value="1"/>
</dbReference>
<dbReference type="PANTHER" id="PTHR43047:SF72">
    <property type="entry name" value="OSMOSENSING HISTIDINE PROTEIN KINASE SLN1"/>
    <property type="match status" value="1"/>
</dbReference>
<dbReference type="Pfam" id="PF02518">
    <property type="entry name" value="HATPase_c"/>
    <property type="match status" value="1"/>
</dbReference>
<evidence type="ECO:0000259" key="8">
    <source>
        <dbReference type="PROSITE" id="PS50109"/>
    </source>
</evidence>
<dbReference type="PROSITE" id="PS50043">
    <property type="entry name" value="HTH_LUXR_2"/>
    <property type="match status" value="1"/>
</dbReference>
<dbReference type="InterPro" id="IPR035965">
    <property type="entry name" value="PAS-like_dom_sf"/>
</dbReference>
<dbReference type="NCBIfam" id="TIGR00229">
    <property type="entry name" value="sensory_box"/>
    <property type="match status" value="1"/>
</dbReference>
<dbReference type="OrthoDB" id="7027232at2"/>
<accession>A0A418XBF4</accession>
<dbReference type="SMART" id="SM00387">
    <property type="entry name" value="HATPase_c"/>
    <property type="match status" value="1"/>
</dbReference>
<dbReference type="InterPro" id="IPR036097">
    <property type="entry name" value="HisK_dim/P_sf"/>
</dbReference>
<dbReference type="PROSITE" id="PS50112">
    <property type="entry name" value="PAS"/>
    <property type="match status" value="1"/>
</dbReference>
<dbReference type="GO" id="GO:0000155">
    <property type="term" value="F:phosphorelay sensor kinase activity"/>
    <property type="evidence" value="ECO:0007669"/>
    <property type="project" value="InterPro"/>
</dbReference>
<dbReference type="Pfam" id="PF00512">
    <property type="entry name" value="HisKA"/>
    <property type="match status" value="1"/>
</dbReference>
<evidence type="ECO:0000256" key="3">
    <source>
        <dbReference type="ARBA" id="ARBA00022553"/>
    </source>
</evidence>
<dbReference type="InterPro" id="IPR000792">
    <property type="entry name" value="Tscrpt_reg_LuxR_C"/>
</dbReference>
<dbReference type="Proteomes" id="UP000284021">
    <property type="component" value="Unassembled WGS sequence"/>
</dbReference>
<organism evidence="11 12">
    <name type="scientific">Pseudomonas cavernicola</name>
    <dbReference type="NCBI Taxonomy" id="2320866"/>
    <lineage>
        <taxon>Bacteria</taxon>
        <taxon>Pseudomonadati</taxon>
        <taxon>Pseudomonadota</taxon>
        <taxon>Gammaproteobacteria</taxon>
        <taxon>Pseudomonadales</taxon>
        <taxon>Pseudomonadaceae</taxon>
        <taxon>Pseudomonas</taxon>
    </lineage>
</organism>
<dbReference type="PROSITE" id="PS00622">
    <property type="entry name" value="HTH_LUXR_1"/>
    <property type="match status" value="1"/>
</dbReference>
<dbReference type="EC" id="2.7.13.3" evidence="2"/>
<dbReference type="PRINTS" id="PR00344">
    <property type="entry name" value="BCTRLSENSOR"/>
</dbReference>
<dbReference type="Pfam" id="PF00072">
    <property type="entry name" value="Response_reg"/>
    <property type="match status" value="1"/>
</dbReference>
<dbReference type="PRINTS" id="PR00038">
    <property type="entry name" value="HTHLUXR"/>
</dbReference>
<feature type="domain" description="HTH luxR-type" evidence="7">
    <location>
        <begin position="153"/>
        <end position="218"/>
    </location>
</feature>
<dbReference type="CDD" id="cd00130">
    <property type="entry name" value="PAS"/>
    <property type="match status" value="1"/>
</dbReference>
<dbReference type="SUPFAM" id="SSF55874">
    <property type="entry name" value="ATPase domain of HSP90 chaperone/DNA topoisomerase II/histidine kinase"/>
    <property type="match status" value="1"/>
</dbReference>
<dbReference type="SMART" id="SM00448">
    <property type="entry name" value="REC"/>
    <property type="match status" value="1"/>
</dbReference>
<dbReference type="AlphaFoldDB" id="A0A418XBF4"/>
<gene>
    <name evidence="11" type="ORF">D3879_17070</name>
</gene>
<dbReference type="InterPro" id="IPR005467">
    <property type="entry name" value="His_kinase_dom"/>
</dbReference>
<proteinExistence type="predicted"/>
<dbReference type="CDD" id="cd06170">
    <property type="entry name" value="LuxR_C_like"/>
    <property type="match status" value="1"/>
</dbReference>
<name>A0A418XBF4_9PSED</name>
<evidence type="ECO:0000256" key="4">
    <source>
        <dbReference type="ARBA" id="ARBA00022679"/>
    </source>
</evidence>
<dbReference type="SMART" id="SM00421">
    <property type="entry name" value="HTH_LUXR"/>
    <property type="match status" value="1"/>
</dbReference>
<evidence type="ECO:0000256" key="2">
    <source>
        <dbReference type="ARBA" id="ARBA00012438"/>
    </source>
</evidence>
<sequence length="610" mass="66570">MDAADKSRGGEQLSRIMIVDGYPIIRKAIRLKLEAEGHEVVAEADNGLDALALHRDTQPDLVILELSIPKLGGLDVIRRLKMHDKTLKVLVYSSQDTGHFAGRCLQAGAQGFVSKHDDLQELRSAARAVLHGRSYFPREALEVHDPAHAEEDGSEVLHQLSARELTVLQYLAQGFSNQSIAQQLAISFKTVSTYKARLMQKLHASSLVELAEIARRNSLLEGKESAPEPHPEQFQAMEGELQLLRSMIQSMPVQMHVCDGDGRLLFCNQAFCAFIGLSLAEMQGRCVMDLGWLPAADVEGFKARYLRAIERAEPYTIDLELQSHEQRRVLQHWGMPYRGSKGQLLGMICGGLDITERENLLLELSGAKEQAVAANRSKGAFLTAIGREFSAPLNVVGGMLDLAGEDSGLSVRGQEALHIAREANGTLLRLIGDLRDLVSLESGRLMLESEPTDLRALTEQGVERYAAKASKKGLTLTCSVAVAAEVWLDPHRYLQILNNLLSNALKFTDHGGVEVSLQATPCGKAQVEVQLVVSDSGIGIASVELPMLFEPFALPLDMERISRGGSGLGLALCRRLADCMGGSLELESQLGKGTRAGLRLRVPQACAKTR</sequence>
<dbReference type="CDD" id="cd00082">
    <property type="entry name" value="HisKA"/>
    <property type="match status" value="1"/>
</dbReference>
<dbReference type="Gene3D" id="3.30.450.20">
    <property type="entry name" value="PAS domain"/>
    <property type="match status" value="1"/>
</dbReference>
<evidence type="ECO:0000313" key="11">
    <source>
        <dbReference type="EMBL" id="RJG09777.1"/>
    </source>
</evidence>
<comment type="catalytic activity">
    <reaction evidence="1">
        <text>ATP + protein L-histidine = ADP + protein N-phospho-L-histidine.</text>
        <dbReference type="EC" id="2.7.13.3"/>
    </reaction>
</comment>
<dbReference type="Gene3D" id="3.40.50.2300">
    <property type="match status" value="1"/>
</dbReference>
<evidence type="ECO:0000256" key="5">
    <source>
        <dbReference type="ARBA" id="ARBA00022777"/>
    </source>
</evidence>
<keyword evidence="5" id="KW-0418">Kinase</keyword>
<dbReference type="SUPFAM" id="SSF55785">
    <property type="entry name" value="PYP-like sensor domain (PAS domain)"/>
    <property type="match status" value="1"/>
</dbReference>
<dbReference type="InterPro" id="IPR011006">
    <property type="entry name" value="CheY-like_superfamily"/>
</dbReference>
<dbReference type="InterPro" id="IPR004358">
    <property type="entry name" value="Sig_transdc_His_kin-like_C"/>
</dbReference>
<dbReference type="InterPro" id="IPR001789">
    <property type="entry name" value="Sig_transdc_resp-reg_receiver"/>
</dbReference>
<dbReference type="InterPro" id="IPR003661">
    <property type="entry name" value="HisK_dim/P_dom"/>
</dbReference>
<dbReference type="PROSITE" id="PS50109">
    <property type="entry name" value="HIS_KIN"/>
    <property type="match status" value="1"/>
</dbReference>
<protein>
    <recommendedName>
        <fullName evidence="2">histidine kinase</fullName>
        <ecNumber evidence="2">2.7.13.3</ecNumber>
    </recommendedName>
</protein>
<evidence type="ECO:0000256" key="1">
    <source>
        <dbReference type="ARBA" id="ARBA00000085"/>
    </source>
</evidence>
<keyword evidence="12" id="KW-1185">Reference proteome</keyword>
<feature type="domain" description="Response regulatory" evidence="9">
    <location>
        <begin position="15"/>
        <end position="130"/>
    </location>
</feature>
<dbReference type="SUPFAM" id="SSF47384">
    <property type="entry name" value="Homodimeric domain of signal transducing histidine kinase"/>
    <property type="match status" value="1"/>
</dbReference>
<dbReference type="InterPro" id="IPR003594">
    <property type="entry name" value="HATPase_dom"/>
</dbReference>
<keyword evidence="3" id="KW-0597">Phosphoprotein</keyword>
<dbReference type="SUPFAM" id="SSF52172">
    <property type="entry name" value="CheY-like"/>
    <property type="match status" value="1"/>
</dbReference>
<dbReference type="InterPro" id="IPR000014">
    <property type="entry name" value="PAS"/>
</dbReference>
<evidence type="ECO:0000256" key="6">
    <source>
        <dbReference type="PROSITE-ProRule" id="PRU00169"/>
    </source>
</evidence>
<dbReference type="Gene3D" id="3.30.565.10">
    <property type="entry name" value="Histidine kinase-like ATPase, C-terminal domain"/>
    <property type="match status" value="1"/>
</dbReference>
<dbReference type="PANTHER" id="PTHR43047">
    <property type="entry name" value="TWO-COMPONENT HISTIDINE PROTEIN KINASE"/>
    <property type="match status" value="1"/>
</dbReference>
<dbReference type="InterPro" id="IPR036890">
    <property type="entry name" value="HATPase_C_sf"/>
</dbReference>
<dbReference type="SMART" id="SM00388">
    <property type="entry name" value="HisKA"/>
    <property type="match status" value="1"/>
</dbReference>
<feature type="domain" description="Histidine kinase" evidence="8">
    <location>
        <begin position="384"/>
        <end position="604"/>
    </location>
</feature>
<reference evidence="11 12" key="1">
    <citation type="submission" date="2018-09" db="EMBL/GenBank/DDBJ databases">
        <authorList>
            <person name="Zhu H."/>
        </authorList>
    </citation>
    <scope>NUCLEOTIDE SEQUENCE [LARGE SCALE GENOMIC DNA]</scope>
    <source>
        <strain evidence="11 12">K1S02-6</strain>
    </source>
</reference>
<evidence type="ECO:0000259" key="9">
    <source>
        <dbReference type="PROSITE" id="PS50110"/>
    </source>
</evidence>
<dbReference type="InterPro" id="IPR058245">
    <property type="entry name" value="NreC/VraR/RcsB-like_REC"/>
</dbReference>
<dbReference type="PROSITE" id="PS50110">
    <property type="entry name" value="RESPONSE_REGULATORY"/>
    <property type="match status" value="1"/>
</dbReference>
<comment type="caution">
    <text evidence="6">Lacks conserved residue(s) required for the propagation of feature annotation.</text>
</comment>
<keyword evidence="4" id="KW-0808">Transferase</keyword>
<evidence type="ECO:0000259" key="7">
    <source>
        <dbReference type="PROSITE" id="PS50043"/>
    </source>
</evidence>
<dbReference type="GO" id="GO:0005886">
    <property type="term" value="C:plasma membrane"/>
    <property type="evidence" value="ECO:0007669"/>
    <property type="project" value="TreeGrafter"/>
</dbReference>